<reference evidence="1" key="1">
    <citation type="submission" date="2022-03" db="EMBL/GenBank/DDBJ databases">
        <authorList>
            <person name="Lindestad O."/>
        </authorList>
    </citation>
    <scope>NUCLEOTIDE SEQUENCE</scope>
</reference>
<name>A0A8S4SHY4_9NEOP</name>
<protein>
    <submittedName>
        <fullName evidence="1">Jg13005 protein</fullName>
    </submittedName>
</protein>
<feature type="non-terminal residue" evidence="1">
    <location>
        <position position="1"/>
    </location>
</feature>
<accession>A0A8S4SHY4</accession>
<evidence type="ECO:0000313" key="1">
    <source>
        <dbReference type="EMBL" id="CAH2267874.1"/>
    </source>
</evidence>
<proteinExistence type="predicted"/>
<sequence length="68" mass="7455">PQICGSQKRPKLISLRWNSTPKPLKATQLAARLIDESRRIPQVSPPAAVNAAPNEHIMHAAIAQQIKP</sequence>
<comment type="caution">
    <text evidence="1">The sequence shown here is derived from an EMBL/GenBank/DDBJ whole genome shotgun (WGS) entry which is preliminary data.</text>
</comment>
<evidence type="ECO:0000313" key="2">
    <source>
        <dbReference type="Proteomes" id="UP000838756"/>
    </source>
</evidence>
<keyword evidence="2" id="KW-1185">Reference proteome</keyword>
<dbReference type="Proteomes" id="UP000838756">
    <property type="component" value="Unassembled WGS sequence"/>
</dbReference>
<dbReference type="AlphaFoldDB" id="A0A8S4SHY4"/>
<dbReference type="EMBL" id="CAKXAJ010026405">
    <property type="protein sequence ID" value="CAH2267874.1"/>
    <property type="molecule type" value="Genomic_DNA"/>
</dbReference>
<organism evidence="1 2">
    <name type="scientific">Pararge aegeria aegeria</name>
    <dbReference type="NCBI Taxonomy" id="348720"/>
    <lineage>
        <taxon>Eukaryota</taxon>
        <taxon>Metazoa</taxon>
        <taxon>Ecdysozoa</taxon>
        <taxon>Arthropoda</taxon>
        <taxon>Hexapoda</taxon>
        <taxon>Insecta</taxon>
        <taxon>Pterygota</taxon>
        <taxon>Neoptera</taxon>
        <taxon>Endopterygota</taxon>
        <taxon>Lepidoptera</taxon>
        <taxon>Glossata</taxon>
        <taxon>Ditrysia</taxon>
        <taxon>Papilionoidea</taxon>
        <taxon>Nymphalidae</taxon>
        <taxon>Satyrinae</taxon>
        <taxon>Satyrini</taxon>
        <taxon>Parargina</taxon>
        <taxon>Pararge</taxon>
    </lineage>
</organism>
<gene>
    <name evidence="1" type="primary">jg13005</name>
    <name evidence="1" type="ORF">PAEG_LOCUS26355</name>
</gene>